<comment type="caution">
    <text evidence="3">The sequence shown here is derived from an EMBL/GenBank/DDBJ whole genome shotgun (WGS) entry which is preliminary data.</text>
</comment>
<feature type="chain" id="PRO_5005535621" description="Protein TsetseEP domain-containing protein" evidence="2">
    <location>
        <begin position="23"/>
        <end position="239"/>
    </location>
</feature>
<keyword evidence="1" id="KW-0175">Coiled coil</keyword>
<feature type="signal peptide" evidence="2">
    <location>
        <begin position="1"/>
        <end position="22"/>
    </location>
</feature>
<name>A0A0L0C6M9_LUCCU</name>
<keyword evidence="4" id="KW-1185">Reference proteome</keyword>
<dbReference type="Proteomes" id="UP000037069">
    <property type="component" value="Unassembled WGS sequence"/>
</dbReference>
<gene>
    <name evidence="3" type="ORF">FF38_12683</name>
</gene>
<reference evidence="3 4" key="1">
    <citation type="journal article" date="2015" name="Nat. Commun.">
        <title>Lucilia cuprina genome unlocks parasitic fly biology to underpin future interventions.</title>
        <authorList>
            <person name="Anstead C.A."/>
            <person name="Korhonen P.K."/>
            <person name="Young N.D."/>
            <person name="Hall R.S."/>
            <person name="Jex A.R."/>
            <person name="Murali S.C."/>
            <person name="Hughes D.S."/>
            <person name="Lee S.F."/>
            <person name="Perry T."/>
            <person name="Stroehlein A.J."/>
            <person name="Ansell B.R."/>
            <person name="Breugelmans B."/>
            <person name="Hofmann A."/>
            <person name="Qu J."/>
            <person name="Dugan S."/>
            <person name="Lee S.L."/>
            <person name="Chao H."/>
            <person name="Dinh H."/>
            <person name="Han Y."/>
            <person name="Doddapaneni H.V."/>
            <person name="Worley K.C."/>
            <person name="Muzny D.M."/>
            <person name="Ioannidis P."/>
            <person name="Waterhouse R.M."/>
            <person name="Zdobnov E.M."/>
            <person name="James P.J."/>
            <person name="Bagnall N.H."/>
            <person name="Kotze A.C."/>
            <person name="Gibbs R.A."/>
            <person name="Richards S."/>
            <person name="Batterham P."/>
            <person name="Gasser R.B."/>
        </authorList>
    </citation>
    <scope>NUCLEOTIDE SEQUENCE [LARGE SCALE GENOMIC DNA]</scope>
    <source>
        <strain evidence="3 4">LS</strain>
        <tissue evidence="3">Full body</tissue>
    </source>
</reference>
<dbReference type="OrthoDB" id="8030254at2759"/>
<dbReference type="OMA" id="FRENMES"/>
<keyword evidence="2" id="KW-0732">Signal</keyword>
<accession>A0A0L0C6M9</accession>
<evidence type="ECO:0000313" key="4">
    <source>
        <dbReference type="Proteomes" id="UP000037069"/>
    </source>
</evidence>
<proteinExistence type="predicted"/>
<sequence length="239" mass="28245">MFTRNIIYILIISIVLLQLAWSKPTTQDETSEMKLLKAQDLCLQKTKYDGMEPAETDNQLTPTNQLLKFTLRAFQQLSLQYAETAKNISEHLQKDPEILNSKSIKIQEFKQNLTQFEEKYTLCDGLDELFDLAELYSNTTSFYYDLEESDLNVDSKLILSLLRKYGSEDLDNDFEKYFNVFVDNFEKKFEDLMENLRKDEDKASKLVLEWYDTFKALKNYDDKINAFEKFFTFFEPDGN</sequence>
<feature type="coiled-coil region" evidence="1">
    <location>
        <begin position="182"/>
        <end position="209"/>
    </location>
</feature>
<protein>
    <recommendedName>
        <fullName evidence="5">Protein TsetseEP domain-containing protein</fullName>
    </recommendedName>
</protein>
<evidence type="ECO:0000313" key="3">
    <source>
        <dbReference type="EMBL" id="KNC27099.1"/>
    </source>
</evidence>
<evidence type="ECO:0008006" key="5">
    <source>
        <dbReference type="Google" id="ProtNLM"/>
    </source>
</evidence>
<dbReference type="AlphaFoldDB" id="A0A0L0C6M9"/>
<dbReference type="EMBL" id="JRES01000933">
    <property type="protein sequence ID" value="KNC27099.1"/>
    <property type="molecule type" value="Genomic_DNA"/>
</dbReference>
<evidence type="ECO:0000256" key="2">
    <source>
        <dbReference type="SAM" id="SignalP"/>
    </source>
</evidence>
<organism evidence="3 4">
    <name type="scientific">Lucilia cuprina</name>
    <name type="common">Green bottle fly</name>
    <name type="synonym">Australian sheep blowfly</name>
    <dbReference type="NCBI Taxonomy" id="7375"/>
    <lineage>
        <taxon>Eukaryota</taxon>
        <taxon>Metazoa</taxon>
        <taxon>Ecdysozoa</taxon>
        <taxon>Arthropoda</taxon>
        <taxon>Hexapoda</taxon>
        <taxon>Insecta</taxon>
        <taxon>Pterygota</taxon>
        <taxon>Neoptera</taxon>
        <taxon>Endopterygota</taxon>
        <taxon>Diptera</taxon>
        <taxon>Brachycera</taxon>
        <taxon>Muscomorpha</taxon>
        <taxon>Oestroidea</taxon>
        <taxon>Calliphoridae</taxon>
        <taxon>Luciliinae</taxon>
        <taxon>Lucilia</taxon>
    </lineage>
</organism>
<evidence type="ECO:0000256" key="1">
    <source>
        <dbReference type="SAM" id="Coils"/>
    </source>
</evidence>